<name>A0A915DLQ1_9BILA</name>
<protein>
    <submittedName>
        <fullName evidence="9">C2H2-type domain-containing protein</fullName>
    </submittedName>
</protein>
<proteinExistence type="predicted"/>
<reference evidence="9" key="1">
    <citation type="submission" date="2022-11" db="UniProtKB">
        <authorList>
            <consortium name="WormBaseParasite"/>
        </authorList>
    </citation>
    <scope>IDENTIFICATION</scope>
</reference>
<evidence type="ECO:0000256" key="6">
    <source>
        <dbReference type="SAM" id="MobiDB-lite"/>
    </source>
</evidence>
<evidence type="ECO:0000256" key="4">
    <source>
        <dbReference type="ARBA" id="ARBA00022833"/>
    </source>
</evidence>
<keyword evidence="2" id="KW-0677">Repeat</keyword>
<dbReference type="Proteomes" id="UP000887574">
    <property type="component" value="Unplaced"/>
</dbReference>
<dbReference type="Gene3D" id="3.30.160.60">
    <property type="entry name" value="Classic Zinc Finger"/>
    <property type="match status" value="2"/>
</dbReference>
<dbReference type="SUPFAM" id="SSF57667">
    <property type="entry name" value="beta-beta-alpha zinc fingers"/>
    <property type="match status" value="2"/>
</dbReference>
<organism evidence="8 9">
    <name type="scientific">Ditylenchus dipsaci</name>
    <dbReference type="NCBI Taxonomy" id="166011"/>
    <lineage>
        <taxon>Eukaryota</taxon>
        <taxon>Metazoa</taxon>
        <taxon>Ecdysozoa</taxon>
        <taxon>Nematoda</taxon>
        <taxon>Chromadorea</taxon>
        <taxon>Rhabditida</taxon>
        <taxon>Tylenchina</taxon>
        <taxon>Tylenchomorpha</taxon>
        <taxon>Sphaerularioidea</taxon>
        <taxon>Anguinidae</taxon>
        <taxon>Anguininae</taxon>
        <taxon>Ditylenchus</taxon>
    </lineage>
</organism>
<dbReference type="PROSITE" id="PS00028">
    <property type="entry name" value="ZINC_FINGER_C2H2_1"/>
    <property type="match status" value="3"/>
</dbReference>
<dbReference type="InterPro" id="IPR013087">
    <property type="entry name" value="Znf_C2H2_type"/>
</dbReference>
<evidence type="ECO:0000313" key="9">
    <source>
        <dbReference type="WBParaSite" id="jg20822"/>
    </source>
</evidence>
<evidence type="ECO:0000256" key="5">
    <source>
        <dbReference type="PROSITE-ProRule" id="PRU00042"/>
    </source>
</evidence>
<keyword evidence="1" id="KW-0479">Metal-binding</keyword>
<feature type="domain" description="C2H2-type" evidence="7">
    <location>
        <begin position="337"/>
        <end position="364"/>
    </location>
</feature>
<evidence type="ECO:0000313" key="8">
    <source>
        <dbReference type="Proteomes" id="UP000887574"/>
    </source>
</evidence>
<feature type="compositionally biased region" description="Basic residues" evidence="6">
    <location>
        <begin position="190"/>
        <end position="199"/>
    </location>
</feature>
<evidence type="ECO:0000259" key="7">
    <source>
        <dbReference type="PROSITE" id="PS50157"/>
    </source>
</evidence>
<evidence type="ECO:0000256" key="3">
    <source>
        <dbReference type="ARBA" id="ARBA00022771"/>
    </source>
</evidence>
<evidence type="ECO:0000256" key="1">
    <source>
        <dbReference type="ARBA" id="ARBA00022723"/>
    </source>
</evidence>
<dbReference type="AlphaFoldDB" id="A0A915DLQ1"/>
<sequence>MSGLINYKFASDYKHEGGALTPLTNVSPANPLLTEHTVFRPNPTTARPIKLENSKIAIAECSKTFTDRLELIHHFCDHFPAIFYSFEELKLGEKNDTKDKNNKSRLSAEKLQKTGKRKQKVQFCHRYNGPGVVSTPEPSTNNVDPTEVYALMQQLTSYNNLFDSNSSLNSTFQAATTSSSPMMSLASHLISKKKKKSSSHKLDKSHSNSTSASSFTGEQTKPITCISNDYSEQSKGGVTPHRPMNTSTNQCGSSNSQDLPYHMCPHCCLTFAELQPFQDHLQTHLTINTMAESGSGFGSPFGFNDPSHQPKLIKCRFCDMRFGNTYRLAEHEKLHAQNCCRCKKIFMTVFDLNLHMGTHTGYTYDCKDCGKCFPCRKTLAEHNRSHRILLSTSSDDNSLSTPQVPTTSAGIKSFSVATSLSNYSTISENPTPLFCLDFSAENSKKESSKKTREVSFPTVANPTMEDLNNRRPESLFNSNPYFTELLSQNASNGEKSRKQTTLVAVELNPHELIGSDGIPMATAITTNIQELQVKKENEYHTETSKKIEKN</sequence>
<feature type="compositionally biased region" description="Polar residues" evidence="6">
    <location>
        <begin position="215"/>
        <end position="236"/>
    </location>
</feature>
<feature type="region of interest" description="Disordered" evidence="6">
    <location>
        <begin position="185"/>
        <end position="251"/>
    </location>
</feature>
<keyword evidence="3 5" id="KW-0863">Zinc-finger</keyword>
<dbReference type="GO" id="GO:0008270">
    <property type="term" value="F:zinc ion binding"/>
    <property type="evidence" value="ECO:0007669"/>
    <property type="project" value="UniProtKB-KW"/>
</dbReference>
<evidence type="ECO:0000256" key="2">
    <source>
        <dbReference type="ARBA" id="ARBA00022737"/>
    </source>
</evidence>
<feature type="domain" description="C2H2-type" evidence="7">
    <location>
        <begin position="364"/>
        <end position="386"/>
    </location>
</feature>
<accession>A0A915DLQ1</accession>
<dbReference type="SMART" id="SM00355">
    <property type="entry name" value="ZnF_C2H2"/>
    <property type="match status" value="5"/>
</dbReference>
<dbReference type="WBParaSite" id="jg20822">
    <property type="protein sequence ID" value="jg20822"/>
    <property type="gene ID" value="jg20822"/>
</dbReference>
<dbReference type="PANTHER" id="PTHR24379">
    <property type="entry name" value="KRAB AND ZINC FINGER DOMAIN-CONTAINING"/>
    <property type="match status" value="1"/>
</dbReference>
<dbReference type="PROSITE" id="PS50157">
    <property type="entry name" value="ZINC_FINGER_C2H2_2"/>
    <property type="match status" value="3"/>
</dbReference>
<keyword evidence="4" id="KW-0862">Zinc</keyword>
<feature type="domain" description="C2H2-type" evidence="7">
    <location>
        <begin position="313"/>
        <end position="336"/>
    </location>
</feature>
<dbReference type="PANTHER" id="PTHR24379:SF121">
    <property type="entry name" value="C2H2-TYPE DOMAIN-CONTAINING PROTEIN"/>
    <property type="match status" value="1"/>
</dbReference>
<dbReference type="InterPro" id="IPR036236">
    <property type="entry name" value="Znf_C2H2_sf"/>
</dbReference>
<keyword evidence="8" id="KW-1185">Reference proteome</keyword>